<sequence length="466" mass="49321">MAGIASIQRNAAEAARRRIEAAKVVTEKAVDKVKGAVERPVQTLSAFEGPKKLGAEKLTGEKTQAVAGALDGAPADPKARAGWWKGLSPTEQMQAISADPKKVGSMDGLPASVRDSANRVQLKNEVTQLNAEAKQAKADYLDNMSLGDKLRDALRPGSAKDDPPEKFLSKEKQHQLENANAVQKQLDRTAKEAGSAQLLVYDSAFVKGEGRAAIVAGNLDTAKHVSVSVPGLNSDVRGYMDNITSDALRLHKAAGTQRGEVATVAWMGYDAPGFQNVASDNAAENGAKLLASDVAGIRASREGNQPHVTVIGHSYGSTTASIAADKNNLQADDLVLIGSPGAGSAKSVKDYEPQLSNGHVWSGSASRDVVSWLNGSNLPGDPLGQDPSENKFGAKRFTAEAADRGDKSNMGDHSKYYNEGSESLENLADIVTGNYGGVDRAEHRYGKHDWFKGNRVIDPEGNRAVS</sequence>
<dbReference type="KEGG" id="msd:MYSTI_01812"/>
<evidence type="ECO:0000313" key="3">
    <source>
        <dbReference type="EMBL" id="AGC43144.1"/>
    </source>
</evidence>
<proteinExistence type="predicted"/>
<dbReference type="Pfam" id="PF06259">
    <property type="entry name" value="Abhydrolase_8"/>
    <property type="match status" value="1"/>
</dbReference>
<dbReference type="PATRIC" id="fig|1278073.3.peg.1861"/>
<gene>
    <name evidence="3" type="ordered locus">MYSTI_01812</name>
</gene>
<dbReference type="HOGENOM" id="CLU_025057_2_1_7"/>
<organism evidence="3 4">
    <name type="scientific">Myxococcus stipitatus (strain DSM 14675 / JCM 12634 / Mx s8)</name>
    <dbReference type="NCBI Taxonomy" id="1278073"/>
    <lineage>
        <taxon>Bacteria</taxon>
        <taxon>Pseudomonadati</taxon>
        <taxon>Myxococcota</taxon>
        <taxon>Myxococcia</taxon>
        <taxon>Myxococcales</taxon>
        <taxon>Cystobacterineae</taxon>
        <taxon>Myxococcaceae</taxon>
        <taxon>Myxococcus</taxon>
    </lineage>
</organism>
<evidence type="ECO:0000313" key="4">
    <source>
        <dbReference type="Proteomes" id="UP000011131"/>
    </source>
</evidence>
<feature type="domain" description="DUF1023" evidence="2">
    <location>
        <begin position="208"/>
        <end position="371"/>
    </location>
</feature>
<feature type="compositionally biased region" description="Basic and acidic residues" evidence="1">
    <location>
        <begin position="399"/>
        <end position="416"/>
    </location>
</feature>
<dbReference type="Gene3D" id="3.40.50.1820">
    <property type="entry name" value="alpha/beta hydrolase"/>
    <property type="match status" value="1"/>
</dbReference>
<evidence type="ECO:0000256" key="1">
    <source>
        <dbReference type="SAM" id="MobiDB-lite"/>
    </source>
</evidence>
<dbReference type="InterPro" id="IPR029058">
    <property type="entry name" value="AB_hydrolase_fold"/>
</dbReference>
<dbReference type="ESTHER" id="myxsd-l7u9k3">
    <property type="family name" value="Duf_1023"/>
</dbReference>
<dbReference type="AlphaFoldDB" id="L7U9K3"/>
<dbReference type="InterPro" id="IPR010427">
    <property type="entry name" value="DUF1023"/>
</dbReference>
<dbReference type="Proteomes" id="UP000011131">
    <property type="component" value="Chromosome"/>
</dbReference>
<dbReference type="EMBL" id="CP004025">
    <property type="protein sequence ID" value="AGC43144.1"/>
    <property type="molecule type" value="Genomic_DNA"/>
</dbReference>
<name>L7U9K3_MYXSD</name>
<keyword evidence="4" id="KW-1185">Reference proteome</keyword>
<dbReference type="STRING" id="1278073.MYSTI_01812"/>
<protein>
    <recommendedName>
        <fullName evidence="2">DUF1023 domain-containing protein</fullName>
    </recommendedName>
</protein>
<dbReference type="SUPFAM" id="SSF53474">
    <property type="entry name" value="alpha/beta-Hydrolases"/>
    <property type="match status" value="1"/>
</dbReference>
<evidence type="ECO:0000259" key="2">
    <source>
        <dbReference type="Pfam" id="PF06259"/>
    </source>
</evidence>
<dbReference type="OrthoDB" id="3259161at2"/>
<reference evidence="3 4" key="1">
    <citation type="journal article" date="2013" name="Genome Announc.">
        <title>Complete genome sequence of Myxococcus stipitatus strain DSM 14675, a fruiting myxobacterium.</title>
        <authorList>
            <person name="Huntley S."/>
            <person name="Kneip S."/>
            <person name="Treuner-Lange A."/>
            <person name="Sogaard-Andersen L."/>
        </authorList>
    </citation>
    <scope>NUCLEOTIDE SEQUENCE [LARGE SCALE GENOMIC DNA]</scope>
    <source>
        <strain evidence="4">DSM 14675 / JCM 12634 / Mx s8</strain>
    </source>
</reference>
<dbReference type="eggNOG" id="COG1511">
    <property type="taxonomic scope" value="Bacteria"/>
</dbReference>
<feature type="region of interest" description="Disordered" evidence="1">
    <location>
        <begin position="399"/>
        <end position="419"/>
    </location>
</feature>
<accession>L7U9K3</accession>
<dbReference type="RefSeq" id="WP_015347406.1">
    <property type="nucleotide sequence ID" value="NC_020126.1"/>
</dbReference>